<comment type="function">
    <text evidence="12">The main replicative DNA helicase, it participates in initiation and elongation during chromosome replication. Travels ahead of the DNA replisome, separating dsDNA into templates for DNA synthesis. A processive ATP-dependent 5'-3' DNA helicase it has DNA-dependent ATPase activity.</text>
</comment>
<dbReference type="InterPro" id="IPR027417">
    <property type="entry name" value="P-loop_NTPase"/>
</dbReference>
<name>D3W8L8_9BACT</name>
<evidence type="ECO:0000256" key="11">
    <source>
        <dbReference type="NCBIfam" id="TIGR00665"/>
    </source>
</evidence>
<dbReference type="GO" id="GO:0005524">
    <property type="term" value="F:ATP binding"/>
    <property type="evidence" value="ECO:0007669"/>
    <property type="project" value="UniProtKB-UniRule"/>
</dbReference>
<dbReference type="SUPFAM" id="SSF52540">
    <property type="entry name" value="P-loop containing nucleoside triphosphate hydrolases"/>
    <property type="match status" value="1"/>
</dbReference>
<dbReference type="PANTHER" id="PTHR30153">
    <property type="entry name" value="REPLICATIVE DNA HELICASE DNAB"/>
    <property type="match status" value="1"/>
</dbReference>
<evidence type="ECO:0000256" key="7">
    <source>
        <dbReference type="ARBA" id="ARBA00022840"/>
    </source>
</evidence>
<dbReference type="GO" id="GO:0016887">
    <property type="term" value="F:ATP hydrolysis activity"/>
    <property type="evidence" value="ECO:0007669"/>
    <property type="project" value="RHEA"/>
</dbReference>
<evidence type="ECO:0000259" key="13">
    <source>
        <dbReference type="PROSITE" id="PS51199"/>
    </source>
</evidence>
<dbReference type="PANTHER" id="PTHR30153:SF2">
    <property type="entry name" value="REPLICATIVE DNA HELICASE"/>
    <property type="match status" value="1"/>
</dbReference>
<keyword evidence="6 12" id="KW-0347">Helicase</keyword>
<protein>
    <recommendedName>
        <fullName evidence="11 12">Replicative DNA helicase</fullName>
        <ecNumber evidence="11 12">5.6.2.3</ecNumber>
    </recommendedName>
</protein>
<dbReference type="EMBL" id="GQ869385">
    <property type="protein sequence ID" value="ACX33967.1"/>
    <property type="molecule type" value="Genomic_DNA"/>
</dbReference>
<comment type="similarity">
    <text evidence="1 12">Belongs to the helicase family. DnaB subfamily.</text>
</comment>
<feature type="domain" description="SF4 helicase" evidence="13">
    <location>
        <begin position="186"/>
        <end position="463"/>
    </location>
</feature>
<reference evidence="14" key="1">
    <citation type="journal article" date="2010" name="Appl. Environ. Microbiol.">
        <title>Expanding small-molecule functional metagenomics through parallel screening of broad-host-range cosmid environmental DNA libraries in diverse proteobacteria.</title>
        <authorList>
            <person name="Craig J.W."/>
            <person name="Chang F.Y."/>
            <person name="Kim J.H."/>
            <person name="Obiajulu S.C."/>
            <person name="Brady S.F."/>
        </authorList>
    </citation>
    <scope>NUCLEOTIDE SEQUENCE</scope>
</reference>
<evidence type="ECO:0000256" key="3">
    <source>
        <dbReference type="ARBA" id="ARBA00022705"/>
    </source>
</evidence>
<dbReference type="InterPro" id="IPR007693">
    <property type="entry name" value="DNA_helicase_DnaB-like_N"/>
</dbReference>
<evidence type="ECO:0000256" key="9">
    <source>
        <dbReference type="ARBA" id="ARBA00023235"/>
    </source>
</evidence>
<dbReference type="GO" id="GO:0043139">
    <property type="term" value="F:5'-3' DNA helicase activity"/>
    <property type="evidence" value="ECO:0007669"/>
    <property type="project" value="UniProtKB-EC"/>
</dbReference>
<keyword evidence="2 12" id="KW-0639">Primosome</keyword>
<dbReference type="Gene3D" id="1.10.860.10">
    <property type="entry name" value="DNAb Helicase, Chain A"/>
    <property type="match status" value="1"/>
</dbReference>
<dbReference type="NCBIfam" id="TIGR00665">
    <property type="entry name" value="DnaB"/>
    <property type="match status" value="1"/>
</dbReference>
<evidence type="ECO:0000256" key="5">
    <source>
        <dbReference type="ARBA" id="ARBA00022801"/>
    </source>
</evidence>
<dbReference type="InterPro" id="IPR007692">
    <property type="entry name" value="DNA_helicase_DnaB"/>
</dbReference>
<dbReference type="GO" id="GO:0005829">
    <property type="term" value="C:cytosol"/>
    <property type="evidence" value="ECO:0007669"/>
    <property type="project" value="TreeGrafter"/>
</dbReference>
<evidence type="ECO:0000313" key="14">
    <source>
        <dbReference type="EMBL" id="ACX33967.1"/>
    </source>
</evidence>
<dbReference type="GO" id="GO:0003677">
    <property type="term" value="F:DNA binding"/>
    <property type="evidence" value="ECO:0007669"/>
    <property type="project" value="UniProtKB-UniRule"/>
</dbReference>
<evidence type="ECO:0000256" key="10">
    <source>
        <dbReference type="ARBA" id="ARBA00048954"/>
    </source>
</evidence>
<dbReference type="InterPro" id="IPR007694">
    <property type="entry name" value="DNA_helicase_DnaB-like_C"/>
</dbReference>
<keyword evidence="8 12" id="KW-0238">DNA-binding</keyword>
<evidence type="ECO:0000256" key="4">
    <source>
        <dbReference type="ARBA" id="ARBA00022741"/>
    </source>
</evidence>
<dbReference type="NCBIfam" id="NF004384">
    <property type="entry name" value="PRK05748.1"/>
    <property type="match status" value="1"/>
</dbReference>
<keyword evidence="3 12" id="KW-0235">DNA replication</keyword>
<evidence type="ECO:0000256" key="8">
    <source>
        <dbReference type="ARBA" id="ARBA00023125"/>
    </source>
</evidence>
<dbReference type="PROSITE" id="PS51199">
    <property type="entry name" value="SF4_HELICASE"/>
    <property type="match status" value="1"/>
</dbReference>
<dbReference type="Gene3D" id="3.40.50.300">
    <property type="entry name" value="P-loop containing nucleotide triphosphate hydrolases"/>
    <property type="match status" value="1"/>
</dbReference>
<dbReference type="InterPro" id="IPR016136">
    <property type="entry name" value="DNA_helicase_N/primase_C"/>
</dbReference>
<dbReference type="GO" id="GO:1990077">
    <property type="term" value="C:primosome complex"/>
    <property type="evidence" value="ECO:0007669"/>
    <property type="project" value="UniProtKB-UniRule"/>
</dbReference>
<proteinExistence type="inferred from homology"/>
<dbReference type="SUPFAM" id="SSF48024">
    <property type="entry name" value="N-terminal domain of DnaB helicase"/>
    <property type="match status" value="1"/>
</dbReference>
<dbReference type="Pfam" id="PF00772">
    <property type="entry name" value="DnaB"/>
    <property type="match status" value="1"/>
</dbReference>
<evidence type="ECO:0000256" key="1">
    <source>
        <dbReference type="ARBA" id="ARBA00008428"/>
    </source>
</evidence>
<evidence type="ECO:0000256" key="2">
    <source>
        <dbReference type="ARBA" id="ARBA00022515"/>
    </source>
</evidence>
<dbReference type="AlphaFoldDB" id="D3W8L8"/>
<dbReference type="Pfam" id="PF03796">
    <property type="entry name" value="DnaB_C"/>
    <property type="match status" value="1"/>
</dbReference>
<dbReference type="FunFam" id="3.40.50.300:FF:000076">
    <property type="entry name" value="Replicative DNA helicase"/>
    <property type="match status" value="1"/>
</dbReference>
<comment type="catalytic activity">
    <reaction evidence="10 12">
        <text>ATP + H2O = ADP + phosphate + H(+)</text>
        <dbReference type="Rhea" id="RHEA:13065"/>
        <dbReference type="ChEBI" id="CHEBI:15377"/>
        <dbReference type="ChEBI" id="CHEBI:15378"/>
        <dbReference type="ChEBI" id="CHEBI:30616"/>
        <dbReference type="ChEBI" id="CHEBI:43474"/>
        <dbReference type="ChEBI" id="CHEBI:456216"/>
        <dbReference type="EC" id="5.6.2.3"/>
    </reaction>
</comment>
<keyword evidence="7 12" id="KW-0067">ATP-binding</keyword>
<keyword evidence="9" id="KW-0413">Isomerase</keyword>
<dbReference type="EC" id="5.6.2.3" evidence="11 12"/>
<evidence type="ECO:0000256" key="12">
    <source>
        <dbReference type="RuleBase" id="RU362085"/>
    </source>
</evidence>
<dbReference type="GO" id="GO:0006269">
    <property type="term" value="P:DNA replication, synthesis of primer"/>
    <property type="evidence" value="ECO:0007669"/>
    <property type="project" value="UniProtKB-UniRule"/>
</dbReference>
<accession>D3W8L8</accession>
<dbReference type="CDD" id="cd00984">
    <property type="entry name" value="DnaB_C"/>
    <property type="match status" value="1"/>
</dbReference>
<evidence type="ECO:0000256" key="6">
    <source>
        <dbReference type="ARBA" id="ARBA00022806"/>
    </source>
</evidence>
<dbReference type="GO" id="GO:0042802">
    <property type="term" value="F:identical protein binding"/>
    <property type="evidence" value="ECO:0007669"/>
    <property type="project" value="UniProtKB-ARBA"/>
</dbReference>
<sequence length="466" mass="52141">MERLANVTSPRPTLPHSQEAEESVIGGILLHPTTLNRVAEFLHADDFHHPALKVIYEAMLELERSSKPIDSLTVVEQMKASETLDKLRAFNGPDYLVELMSKVITVENIEYHGRMVHGKATARRLVQACSSIAARGYGEYGDVDLFIDAAEHEIFEIASRSQKTTFEPIKPILKETIKALGLRYERKQAITGVPTTYHKFDEITAGLQPGDLVIIAARPSMGKTSFVMNAVQNAALAPTPVPALVFSLEMSKVSLAERLLCSHARVDSGKLRRGMLDQRDWVLITKAASDIAEAPIYIDDSGSPTLLEIRAKCRRWRADSRIFKSPDQLGMIVIDYLQLIQGRASKEDNRQREISEISRGLKALAKELKVPVVALSQLNRGLENREDKRPKMADLRESGAIEQDADVICFIYRDEVYSKDQCKEEDKNVAELIIAKQRNGPTGTVRLAFLNTYTRFENLAEGRDVS</sequence>
<organism evidence="14">
    <name type="scientific">uncultured bacterium RM35</name>
    <dbReference type="NCBI Taxonomy" id="672207"/>
    <lineage>
        <taxon>Bacteria</taxon>
        <taxon>environmental samples</taxon>
    </lineage>
</organism>
<keyword evidence="4 12" id="KW-0547">Nucleotide-binding</keyword>
<dbReference type="InterPro" id="IPR036185">
    <property type="entry name" value="DNA_heli_DnaB-like_N_sf"/>
</dbReference>
<keyword evidence="5 12" id="KW-0378">Hydrolase</keyword>